<protein>
    <recommendedName>
        <fullName evidence="5">CDP-alcohol phosphatidyltransferase</fullName>
    </recommendedName>
</protein>
<accession>D7C2V0</accession>
<dbReference type="STRING" id="749414.SBI_02862"/>
<feature type="compositionally biased region" description="Low complexity" evidence="1">
    <location>
        <begin position="21"/>
        <end position="66"/>
    </location>
</feature>
<dbReference type="EMBL" id="CP002047">
    <property type="protein sequence ID" value="ADI05983.1"/>
    <property type="molecule type" value="Genomic_DNA"/>
</dbReference>
<dbReference type="PATRIC" id="fig|749414.3.peg.2961"/>
<dbReference type="HOGENOM" id="CLU_018391_0_0_11"/>
<dbReference type="RefSeq" id="WP_014175460.1">
    <property type="nucleotide sequence ID" value="NC_016582.1"/>
</dbReference>
<evidence type="ECO:0000313" key="3">
    <source>
        <dbReference type="EMBL" id="ADI05983.1"/>
    </source>
</evidence>
<dbReference type="KEGG" id="sbh:SBI_02862"/>
<dbReference type="Gene3D" id="3.40.720.10">
    <property type="entry name" value="Alkaline Phosphatase, subunit A"/>
    <property type="match status" value="1"/>
</dbReference>
<feature type="transmembrane region" description="Helical" evidence="2">
    <location>
        <begin position="114"/>
        <end position="132"/>
    </location>
</feature>
<organism evidence="3 4">
    <name type="scientific">Streptomyces bingchenggensis (strain BCW-1)</name>
    <dbReference type="NCBI Taxonomy" id="749414"/>
    <lineage>
        <taxon>Bacteria</taxon>
        <taxon>Bacillati</taxon>
        <taxon>Actinomycetota</taxon>
        <taxon>Actinomycetes</taxon>
        <taxon>Kitasatosporales</taxon>
        <taxon>Streptomycetaceae</taxon>
        <taxon>Streptomyces</taxon>
    </lineage>
</organism>
<evidence type="ECO:0008006" key="5">
    <source>
        <dbReference type="Google" id="ProtNLM"/>
    </source>
</evidence>
<feature type="compositionally biased region" description="Gly residues" evidence="1">
    <location>
        <begin position="1"/>
        <end position="14"/>
    </location>
</feature>
<feature type="region of interest" description="Disordered" evidence="1">
    <location>
        <begin position="641"/>
        <end position="688"/>
    </location>
</feature>
<feature type="transmembrane region" description="Helical" evidence="2">
    <location>
        <begin position="259"/>
        <end position="279"/>
    </location>
</feature>
<dbReference type="InterPro" id="IPR017850">
    <property type="entry name" value="Alkaline_phosphatase_core_sf"/>
</dbReference>
<name>D7C2V0_STRBB</name>
<keyword evidence="4" id="KW-1185">Reference proteome</keyword>
<keyword evidence="2" id="KW-0472">Membrane</keyword>
<feature type="compositionally biased region" description="Low complexity" evidence="1">
    <location>
        <begin position="644"/>
        <end position="688"/>
    </location>
</feature>
<keyword evidence="2" id="KW-0812">Transmembrane</keyword>
<evidence type="ECO:0000256" key="1">
    <source>
        <dbReference type="SAM" id="MobiDB-lite"/>
    </source>
</evidence>
<keyword evidence="2" id="KW-1133">Transmembrane helix</keyword>
<feature type="compositionally biased region" description="Pro residues" evidence="1">
    <location>
        <begin position="67"/>
        <end position="78"/>
    </location>
</feature>
<dbReference type="AlphaFoldDB" id="D7C2V0"/>
<dbReference type="SUPFAM" id="SSF53649">
    <property type="entry name" value="Alkaline phosphatase-like"/>
    <property type="match status" value="1"/>
</dbReference>
<reference evidence="3 4" key="1">
    <citation type="journal article" date="2010" name="J. Bacteriol.">
        <title>Genome sequence of the milbemycin-producing bacterium Streptomyces bingchenggensis.</title>
        <authorList>
            <person name="Wang X.J."/>
            <person name="Yan Y.J."/>
            <person name="Zhang B."/>
            <person name="An J."/>
            <person name="Wang J.J."/>
            <person name="Tian J."/>
            <person name="Jiang L."/>
            <person name="Chen Y.H."/>
            <person name="Huang S.X."/>
            <person name="Yin M."/>
            <person name="Zhang J."/>
            <person name="Gao A.L."/>
            <person name="Liu C.X."/>
            <person name="Zhu Z.X."/>
            <person name="Xiang W.S."/>
        </authorList>
    </citation>
    <scope>NUCLEOTIDE SEQUENCE [LARGE SCALE GENOMIC DNA]</scope>
    <source>
        <strain evidence="3 4">BCW-1</strain>
    </source>
</reference>
<feature type="region of interest" description="Disordered" evidence="1">
    <location>
        <begin position="1"/>
        <end position="104"/>
    </location>
</feature>
<gene>
    <name evidence="3" type="ordered locus">SBI_02862</name>
</gene>
<evidence type="ECO:0000256" key="2">
    <source>
        <dbReference type="SAM" id="Phobius"/>
    </source>
</evidence>
<sequence>MPGAAVGSGVGGDTVAGDLTGDASPGDAASGDAAPVGAASHAASSGADGLNAATPGDTSPGDAAPDPSAPNPSAPNPSAPGDATAPGDTTADQPPTEPTASGGWRGKYPVAARALAWGTTVVSVALVFFALLLPSRLPLIQPSAFLHIPVEGVLGAGVLLILPPIPRRVAAVLAGVFLGLLTILNLLDIGFNEFLGRGFNVVLDWILLDDAQSYLKDSLGSTTATLATIGAVVLVLALLAVMTLACLRIGKVMARNNTVATRTVLVLGTTWVVCTALGLQVSGAPIASRNTVVLVQNRVKWVKATLKDEREFKKVAARDSYGNVPGDQLLTGLRGKDVIFTFIESYGRSAIEDPEIAPGVDAVLDEKTKELSDAGYSSKSGWLTSATYGGNSWLGHSTFLSGLWIDNQSRYRTVTAGHHLTITRAFKRTGAWRTVGIMPGVTKGWPEAKFYGLDNLYDSRDLGYKGPKFSWSTMPDQYALTAFERLEHGKKHDKPLMSEIILTSSHQPWAPIPKMISWDEVGDGSVYNDIKKAGKDPKDVFTDSTQARAEYGKSIQYSLNSLIDYVVKYGNKNTVLVFLGDHQPMAKVSGDKASRDVPVAIVAHDPAVLKRISDWGWQDGLRPGADTPVWRMDTFRDRFLKAYGPQPGSGAPNSGSSSPGSSGSKPSGSQSAGSKPSGSEPSGSKASR</sequence>
<dbReference type="Proteomes" id="UP000000377">
    <property type="component" value="Chromosome"/>
</dbReference>
<feature type="transmembrane region" description="Helical" evidence="2">
    <location>
        <begin position="169"/>
        <end position="187"/>
    </location>
</feature>
<evidence type="ECO:0000313" key="4">
    <source>
        <dbReference type="Proteomes" id="UP000000377"/>
    </source>
</evidence>
<feature type="transmembrane region" description="Helical" evidence="2">
    <location>
        <begin position="144"/>
        <end position="162"/>
    </location>
</feature>
<dbReference type="eggNOG" id="COG1368">
    <property type="taxonomic scope" value="Bacteria"/>
</dbReference>
<proteinExistence type="predicted"/>
<feature type="transmembrane region" description="Helical" evidence="2">
    <location>
        <begin position="224"/>
        <end position="247"/>
    </location>
</feature>